<evidence type="ECO:0000256" key="8">
    <source>
        <dbReference type="ARBA" id="ARBA00023266"/>
    </source>
</evidence>
<dbReference type="InterPro" id="IPR016188">
    <property type="entry name" value="PurM-like_N"/>
</dbReference>
<dbReference type="InterPro" id="IPR036676">
    <property type="entry name" value="PurM-like_C_sf"/>
</dbReference>
<dbReference type="EMBL" id="QFCQ01000255">
    <property type="protein sequence ID" value="RDW11672.1"/>
    <property type="molecule type" value="Genomic_DNA"/>
</dbReference>
<dbReference type="InterPro" id="IPR010918">
    <property type="entry name" value="PurM-like_C_dom"/>
</dbReference>
<comment type="caution">
    <text evidence="11">The sequence shown here is derived from an EMBL/GenBank/DDBJ whole genome shotgun (WGS) entry which is preliminary data.</text>
</comment>
<dbReference type="PANTHER" id="PTHR10256">
    <property type="entry name" value="SELENIDE, WATER DIKINASE"/>
    <property type="match status" value="1"/>
</dbReference>
<evidence type="ECO:0000256" key="4">
    <source>
        <dbReference type="ARBA" id="ARBA00022741"/>
    </source>
</evidence>
<dbReference type="Proteomes" id="UP000256679">
    <property type="component" value="Unassembled WGS sequence"/>
</dbReference>
<keyword evidence="6" id="KW-0067">ATP-binding</keyword>
<keyword evidence="2" id="KW-0808">Transferase</keyword>
<dbReference type="GO" id="GO:0046872">
    <property type="term" value="F:metal ion binding"/>
    <property type="evidence" value="ECO:0007669"/>
    <property type="project" value="UniProtKB-KW"/>
</dbReference>
<keyword evidence="5 11" id="KW-0418">Kinase</keyword>
<dbReference type="FunFam" id="3.30.1330.10:FF:000003">
    <property type="entry name" value="Selenide, water dikinase"/>
    <property type="match status" value="1"/>
</dbReference>
<accession>A0A3D8P7S7</accession>
<keyword evidence="3" id="KW-0479">Metal-binding</keyword>
<evidence type="ECO:0000313" key="11">
    <source>
        <dbReference type="EMBL" id="RDW11672.1"/>
    </source>
</evidence>
<dbReference type="PROSITE" id="PS51257">
    <property type="entry name" value="PROKAR_LIPOPROTEIN"/>
    <property type="match status" value="1"/>
</dbReference>
<dbReference type="Pfam" id="PF00586">
    <property type="entry name" value="AIRS"/>
    <property type="match status" value="1"/>
</dbReference>
<dbReference type="HAMAP" id="MF_00625">
    <property type="entry name" value="SelD"/>
    <property type="match status" value="1"/>
</dbReference>
<name>A0A3D8P7S7_9RHOB</name>
<keyword evidence="8" id="KW-0711">Selenium</keyword>
<dbReference type="RefSeq" id="WP_115757582.1">
    <property type="nucleotide sequence ID" value="NZ_QFCQ01000255.1"/>
</dbReference>
<dbReference type="NCBIfam" id="NF002098">
    <property type="entry name" value="PRK00943.1"/>
    <property type="match status" value="1"/>
</dbReference>
<dbReference type="InterPro" id="IPR036921">
    <property type="entry name" value="PurM-like_N_sf"/>
</dbReference>
<dbReference type="AlphaFoldDB" id="A0A3D8P7S7"/>
<organism evidence="11 12">
    <name type="scientific">Paracoccus thiocyanatus</name>
    <dbReference type="NCBI Taxonomy" id="34006"/>
    <lineage>
        <taxon>Bacteria</taxon>
        <taxon>Pseudomonadati</taxon>
        <taxon>Pseudomonadota</taxon>
        <taxon>Alphaproteobacteria</taxon>
        <taxon>Rhodobacterales</taxon>
        <taxon>Paracoccaceae</taxon>
        <taxon>Paracoccus</taxon>
    </lineage>
</organism>
<dbReference type="CDD" id="cd02195">
    <property type="entry name" value="SelD"/>
    <property type="match status" value="1"/>
</dbReference>
<evidence type="ECO:0000259" key="9">
    <source>
        <dbReference type="Pfam" id="PF00586"/>
    </source>
</evidence>
<evidence type="ECO:0000256" key="3">
    <source>
        <dbReference type="ARBA" id="ARBA00022723"/>
    </source>
</evidence>
<evidence type="ECO:0000259" key="10">
    <source>
        <dbReference type="Pfam" id="PF02769"/>
    </source>
</evidence>
<dbReference type="InterPro" id="IPR004536">
    <property type="entry name" value="SPS/SelD"/>
</dbReference>
<gene>
    <name evidence="11" type="ORF">DIE28_18165</name>
</gene>
<dbReference type="PANTHER" id="PTHR10256:SF0">
    <property type="entry name" value="INACTIVE SELENIDE, WATER DIKINASE-LIKE PROTEIN-RELATED"/>
    <property type="match status" value="1"/>
</dbReference>
<dbReference type="Gene3D" id="3.30.1330.10">
    <property type="entry name" value="PurM-like, N-terminal domain"/>
    <property type="match status" value="1"/>
</dbReference>
<dbReference type="PIRSF" id="PIRSF036407">
    <property type="entry name" value="Selenphspht_syn"/>
    <property type="match status" value="1"/>
</dbReference>
<evidence type="ECO:0000256" key="2">
    <source>
        <dbReference type="ARBA" id="ARBA00022679"/>
    </source>
</evidence>
<keyword evidence="4" id="KW-0547">Nucleotide-binding</keyword>
<keyword evidence="12" id="KW-1185">Reference proteome</keyword>
<sequence>MNDQPRLTSLAHGGGCGCKLAPSVLRELLAGQPMAQAFPQLLVGTETSDDAAVYQVDDNTCVIATTDFFMPMVDDPRAFGRIAATNAISDIYAMGGRPIMALAILGMPIDKLAPDQIREILEGGREICHQAGIPVAGGHSIDAPEPIYGLAVIGLCHPSELRRNADARPGDALILTKGLGVGIYSAAIKKGALDQAGIDEMVASATTLNRVGADLAKRADVHALTDVTGFGILGHGLEIARGAGLRLRLRLADLPLLSRAAELAQAGFTTGASTRNWAAYGAEVELPKGLADWQRALLTDPQTSGGLLVACAPGAADAVL</sequence>
<dbReference type="NCBIfam" id="TIGR00476">
    <property type="entry name" value="selD"/>
    <property type="match status" value="1"/>
</dbReference>
<dbReference type="GO" id="GO:0016260">
    <property type="term" value="P:selenocysteine biosynthetic process"/>
    <property type="evidence" value="ECO:0007669"/>
    <property type="project" value="InterPro"/>
</dbReference>
<comment type="similarity">
    <text evidence="1">Belongs to the selenophosphate synthase 1 family. Class I subfamily.</text>
</comment>
<dbReference type="SUPFAM" id="SSF55326">
    <property type="entry name" value="PurM N-terminal domain-like"/>
    <property type="match status" value="1"/>
</dbReference>
<feature type="domain" description="PurM-like C-terminal" evidence="10">
    <location>
        <begin position="168"/>
        <end position="320"/>
    </location>
</feature>
<evidence type="ECO:0000256" key="7">
    <source>
        <dbReference type="ARBA" id="ARBA00022842"/>
    </source>
</evidence>
<reference evidence="11 12" key="1">
    <citation type="submission" date="2018-05" db="EMBL/GenBank/DDBJ databases">
        <title>Whole genome sequencing of Paracoccus thiocyanatus SST.</title>
        <authorList>
            <person name="Ghosh W."/>
            <person name="Rameez M.J."/>
            <person name="Roy C."/>
        </authorList>
    </citation>
    <scope>NUCLEOTIDE SEQUENCE [LARGE SCALE GENOMIC DNA]</scope>
    <source>
        <strain evidence="11 12">SST</strain>
    </source>
</reference>
<dbReference type="SUPFAM" id="SSF56042">
    <property type="entry name" value="PurM C-terminal domain-like"/>
    <property type="match status" value="1"/>
</dbReference>
<dbReference type="Gene3D" id="3.90.650.10">
    <property type="entry name" value="PurM-like C-terminal domain"/>
    <property type="match status" value="1"/>
</dbReference>
<feature type="domain" description="PurM-like N-terminal" evidence="9">
    <location>
        <begin position="49"/>
        <end position="155"/>
    </location>
</feature>
<dbReference type="GO" id="GO:0004756">
    <property type="term" value="F:selenide, water dikinase activity"/>
    <property type="evidence" value="ECO:0007669"/>
    <property type="project" value="InterPro"/>
</dbReference>
<dbReference type="GO" id="GO:0005524">
    <property type="term" value="F:ATP binding"/>
    <property type="evidence" value="ECO:0007669"/>
    <property type="project" value="UniProtKB-KW"/>
</dbReference>
<dbReference type="Pfam" id="PF02769">
    <property type="entry name" value="AIRS_C"/>
    <property type="match status" value="1"/>
</dbReference>
<feature type="non-terminal residue" evidence="11">
    <location>
        <position position="320"/>
    </location>
</feature>
<dbReference type="InterPro" id="IPR023061">
    <property type="entry name" value="SelD_I"/>
</dbReference>
<evidence type="ECO:0000313" key="12">
    <source>
        <dbReference type="Proteomes" id="UP000256679"/>
    </source>
</evidence>
<evidence type="ECO:0000256" key="6">
    <source>
        <dbReference type="ARBA" id="ARBA00022840"/>
    </source>
</evidence>
<proteinExistence type="inferred from homology"/>
<evidence type="ECO:0000256" key="1">
    <source>
        <dbReference type="ARBA" id="ARBA00008026"/>
    </source>
</evidence>
<keyword evidence="7" id="KW-0460">Magnesium</keyword>
<evidence type="ECO:0000256" key="5">
    <source>
        <dbReference type="ARBA" id="ARBA00022777"/>
    </source>
</evidence>
<protein>
    <submittedName>
        <fullName evidence="11">Selenide, water dikinase SelD</fullName>
    </submittedName>
</protein>
<dbReference type="GO" id="GO:0005737">
    <property type="term" value="C:cytoplasm"/>
    <property type="evidence" value="ECO:0007669"/>
    <property type="project" value="TreeGrafter"/>
</dbReference>